<keyword evidence="3 11" id="KW-0444">Lipid biosynthesis</keyword>
<dbReference type="PANTHER" id="PTHR11157:SF27">
    <property type="entry name" value="ELONGATION OF LONG CHAIN FATTY ACIDS PROTEIN 6"/>
    <property type="match status" value="1"/>
</dbReference>
<feature type="transmembrane region" description="Helical" evidence="11">
    <location>
        <begin position="28"/>
        <end position="49"/>
    </location>
</feature>
<dbReference type="InterPro" id="IPR030457">
    <property type="entry name" value="ELO_CS"/>
</dbReference>
<dbReference type="GO" id="GO:0009922">
    <property type="term" value="F:fatty acid elongase activity"/>
    <property type="evidence" value="ECO:0007669"/>
    <property type="project" value="UniProtKB-EC"/>
</dbReference>
<comment type="pathway">
    <text evidence="2">Lipid metabolism; fatty acid biosynthesis.</text>
</comment>
<evidence type="ECO:0000256" key="7">
    <source>
        <dbReference type="ARBA" id="ARBA00022989"/>
    </source>
</evidence>
<evidence type="ECO:0000256" key="2">
    <source>
        <dbReference type="ARBA" id="ARBA00005194"/>
    </source>
</evidence>
<evidence type="ECO:0000313" key="12">
    <source>
        <dbReference type="EMBL" id="TMS34031.1"/>
    </source>
</evidence>
<feature type="transmembrane region" description="Helical" evidence="11">
    <location>
        <begin position="110"/>
        <end position="131"/>
    </location>
</feature>
<dbReference type="EC" id="2.3.1.199" evidence="11"/>
<feature type="transmembrane region" description="Helical" evidence="11">
    <location>
        <begin position="212"/>
        <end position="230"/>
    </location>
</feature>
<evidence type="ECO:0000256" key="10">
    <source>
        <dbReference type="ARBA" id="ARBA00023160"/>
    </source>
</evidence>
<dbReference type="GO" id="GO:0034626">
    <property type="term" value="P:fatty acid elongation, polyunsaturated fatty acid"/>
    <property type="evidence" value="ECO:0007669"/>
    <property type="project" value="TreeGrafter"/>
</dbReference>
<comment type="subcellular location">
    <subcellularLocation>
        <location evidence="1">Membrane</location>
        <topology evidence="1">Multi-pass membrane protein</topology>
    </subcellularLocation>
</comment>
<keyword evidence="6 11" id="KW-0276">Fatty acid metabolism</keyword>
<dbReference type="EMBL" id="AZBU02000001">
    <property type="protein sequence ID" value="TMS34031.1"/>
    <property type="molecule type" value="Genomic_DNA"/>
</dbReference>
<dbReference type="GO" id="GO:0019367">
    <property type="term" value="P:fatty acid elongation, saturated fatty acid"/>
    <property type="evidence" value="ECO:0007669"/>
    <property type="project" value="TreeGrafter"/>
</dbReference>
<dbReference type="GO" id="GO:0005789">
    <property type="term" value="C:endoplasmic reticulum membrane"/>
    <property type="evidence" value="ECO:0007669"/>
    <property type="project" value="TreeGrafter"/>
</dbReference>
<keyword evidence="10 11" id="KW-0275">Fatty acid biosynthesis</keyword>
<dbReference type="UniPathway" id="UPA00094"/>
<sequence length="275" mass="31797">MKVVVDFLDVVRSSPFSYQNAERYVESMLSTTLVVSLLYVVVIFSIKAFMTNRKPLQLRPILIVWNGFLSIFSILGSYYTTKALYTDIQTHGFTGSYCKFGEFIPGQYGLWGFFFALSKLIEVGDTILLVLRKKPLIFLHWYHHMITMNFAMLAYTSRNGFAGWMCWMNFSVHAIMYTYVTFLSSNFSYYLISSCGYRVPTIISQCITSSQLLQFLTTLVQFIHIGLMGSSCDFELNTYLFGLAMTISYVFLFGHFFYKAYVHNGGRKFKKQKQT</sequence>
<evidence type="ECO:0000256" key="4">
    <source>
        <dbReference type="ARBA" id="ARBA00022679"/>
    </source>
</evidence>
<feature type="transmembrane region" description="Helical" evidence="11">
    <location>
        <begin position="175"/>
        <end position="192"/>
    </location>
</feature>
<keyword evidence="4 11" id="KW-0808">Transferase</keyword>
<proteinExistence type="inferred from homology"/>
<name>A0A4U8UMI1_STECR</name>
<dbReference type="AlphaFoldDB" id="A0A4U8UMI1"/>
<dbReference type="Pfam" id="PF01151">
    <property type="entry name" value="ELO"/>
    <property type="match status" value="1"/>
</dbReference>
<evidence type="ECO:0000256" key="8">
    <source>
        <dbReference type="ARBA" id="ARBA00023098"/>
    </source>
</evidence>
<organism evidence="12 13">
    <name type="scientific">Steinernema carpocapsae</name>
    <name type="common">Entomopathogenic nematode</name>
    <dbReference type="NCBI Taxonomy" id="34508"/>
    <lineage>
        <taxon>Eukaryota</taxon>
        <taxon>Metazoa</taxon>
        <taxon>Ecdysozoa</taxon>
        <taxon>Nematoda</taxon>
        <taxon>Chromadorea</taxon>
        <taxon>Rhabditida</taxon>
        <taxon>Tylenchina</taxon>
        <taxon>Panagrolaimomorpha</taxon>
        <taxon>Strongyloidoidea</taxon>
        <taxon>Steinernematidae</taxon>
        <taxon>Steinernema</taxon>
    </lineage>
</organism>
<dbReference type="GO" id="GO:0034625">
    <property type="term" value="P:fatty acid elongation, monounsaturated fatty acid"/>
    <property type="evidence" value="ECO:0007669"/>
    <property type="project" value="TreeGrafter"/>
</dbReference>
<dbReference type="PROSITE" id="PS01188">
    <property type="entry name" value="ELO"/>
    <property type="match status" value="1"/>
</dbReference>
<keyword evidence="5 11" id="KW-0812">Transmembrane</keyword>
<keyword evidence="13" id="KW-1185">Reference proteome</keyword>
<evidence type="ECO:0000256" key="3">
    <source>
        <dbReference type="ARBA" id="ARBA00022516"/>
    </source>
</evidence>
<evidence type="ECO:0000256" key="9">
    <source>
        <dbReference type="ARBA" id="ARBA00023136"/>
    </source>
</evidence>
<reference evidence="12 13" key="1">
    <citation type="journal article" date="2015" name="Genome Biol.">
        <title>Comparative genomics of Steinernema reveals deeply conserved gene regulatory networks.</title>
        <authorList>
            <person name="Dillman A.R."/>
            <person name="Macchietto M."/>
            <person name="Porter C.F."/>
            <person name="Rogers A."/>
            <person name="Williams B."/>
            <person name="Antoshechkin I."/>
            <person name="Lee M.M."/>
            <person name="Goodwin Z."/>
            <person name="Lu X."/>
            <person name="Lewis E.E."/>
            <person name="Goodrich-Blair H."/>
            <person name="Stock S.P."/>
            <person name="Adams B.J."/>
            <person name="Sternberg P.W."/>
            <person name="Mortazavi A."/>
        </authorList>
    </citation>
    <scope>NUCLEOTIDE SEQUENCE [LARGE SCALE GENOMIC DNA]</scope>
    <source>
        <strain evidence="12 13">ALL</strain>
    </source>
</reference>
<dbReference type="OrthoDB" id="10259681at2759"/>
<feature type="transmembrane region" description="Helical" evidence="11">
    <location>
        <begin position="236"/>
        <end position="258"/>
    </location>
</feature>
<evidence type="ECO:0000256" key="11">
    <source>
        <dbReference type="RuleBase" id="RU361115"/>
    </source>
</evidence>
<dbReference type="GO" id="GO:0030148">
    <property type="term" value="P:sphingolipid biosynthetic process"/>
    <property type="evidence" value="ECO:0007669"/>
    <property type="project" value="TreeGrafter"/>
</dbReference>
<comment type="similarity">
    <text evidence="11">Belongs to the ELO family.</text>
</comment>
<reference evidence="12 13" key="2">
    <citation type="journal article" date="2019" name="G3 (Bethesda)">
        <title>Hybrid Assembly of the Genome of the Entomopathogenic Nematode Steinernema carpocapsae Identifies the X-Chromosome.</title>
        <authorList>
            <person name="Serra L."/>
            <person name="Macchietto M."/>
            <person name="Macias-Munoz A."/>
            <person name="McGill C.J."/>
            <person name="Rodriguez I.M."/>
            <person name="Rodriguez B."/>
            <person name="Murad R."/>
            <person name="Mortazavi A."/>
        </authorList>
    </citation>
    <scope>NUCLEOTIDE SEQUENCE [LARGE SCALE GENOMIC DNA]</scope>
    <source>
        <strain evidence="12 13">ALL</strain>
    </source>
</reference>
<evidence type="ECO:0000256" key="6">
    <source>
        <dbReference type="ARBA" id="ARBA00022832"/>
    </source>
</evidence>
<dbReference type="InterPro" id="IPR002076">
    <property type="entry name" value="ELO_fam"/>
</dbReference>
<evidence type="ECO:0000313" key="13">
    <source>
        <dbReference type="Proteomes" id="UP000298663"/>
    </source>
</evidence>
<dbReference type="STRING" id="34508.A0A4U8UMI1"/>
<accession>A0A4U8UMI1</accession>
<dbReference type="GO" id="GO:0042761">
    <property type="term" value="P:very long-chain fatty acid biosynthetic process"/>
    <property type="evidence" value="ECO:0007669"/>
    <property type="project" value="TreeGrafter"/>
</dbReference>
<comment type="caution">
    <text evidence="12">The sequence shown here is derived from an EMBL/GenBank/DDBJ whole genome shotgun (WGS) entry which is preliminary data.</text>
</comment>
<comment type="catalytic activity">
    <reaction evidence="11">
        <text>a very-long-chain acyl-CoA + malonyl-CoA + H(+) = a very-long-chain 3-oxoacyl-CoA + CO2 + CoA</text>
        <dbReference type="Rhea" id="RHEA:32727"/>
        <dbReference type="ChEBI" id="CHEBI:15378"/>
        <dbReference type="ChEBI" id="CHEBI:16526"/>
        <dbReference type="ChEBI" id="CHEBI:57287"/>
        <dbReference type="ChEBI" id="CHEBI:57384"/>
        <dbReference type="ChEBI" id="CHEBI:90725"/>
        <dbReference type="ChEBI" id="CHEBI:90736"/>
        <dbReference type="EC" id="2.3.1.199"/>
    </reaction>
</comment>
<feature type="transmembrane region" description="Helical" evidence="11">
    <location>
        <begin position="61"/>
        <end position="79"/>
    </location>
</feature>
<keyword evidence="9 11" id="KW-0472">Membrane</keyword>
<feature type="transmembrane region" description="Helical" evidence="11">
    <location>
        <begin position="138"/>
        <end position="155"/>
    </location>
</feature>
<keyword evidence="7 11" id="KW-1133">Transmembrane helix</keyword>
<dbReference type="Proteomes" id="UP000298663">
    <property type="component" value="Chromosome X"/>
</dbReference>
<protein>
    <recommendedName>
        <fullName evidence="11">Elongation of very long chain fatty acids protein</fullName>
        <ecNumber evidence="11">2.3.1.199</ecNumber>
    </recommendedName>
    <alternativeName>
        <fullName evidence="11">Very-long-chain 3-oxoacyl-CoA synthase</fullName>
    </alternativeName>
</protein>
<gene>
    <name evidence="12" type="ORF">L596_001695</name>
</gene>
<evidence type="ECO:0000256" key="5">
    <source>
        <dbReference type="ARBA" id="ARBA00022692"/>
    </source>
</evidence>
<dbReference type="EMBL" id="CM016762">
    <property type="protein sequence ID" value="TMS34031.1"/>
    <property type="molecule type" value="Genomic_DNA"/>
</dbReference>
<keyword evidence="8 11" id="KW-0443">Lipid metabolism</keyword>
<dbReference type="PANTHER" id="PTHR11157">
    <property type="entry name" value="FATTY ACID ACYL TRANSFERASE-RELATED"/>
    <property type="match status" value="1"/>
</dbReference>
<evidence type="ECO:0000256" key="1">
    <source>
        <dbReference type="ARBA" id="ARBA00004141"/>
    </source>
</evidence>